<sequence length="104" mass="11680">MAMLEKTPHELALPDHGELSTQFRNHWACLADMGYIGISHTIRGITPKRRPVSGILDASDLGQKSYDSIQRTTFALTNFHVSLMPLRYEDATFYGQVLAREDTG</sequence>
<reference evidence="1" key="1">
    <citation type="submission" date="2013-12" db="EMBL/GenBank/DDBJ databases">
        <title>The Genome Sequence of Aphanomyces invadans NJM9701.</title>
        <authorList>
            <consortium name="The Broad Institute Genomics Platform"/>
            <person name="Russ C."/>
            <person name="Tyler B."/>
            <person name="van West P."/>
            <person name="Dieguez-Uribeondo J."/>
            <person name="Young S.K."/>
            <person name="Zeng Q."/>
            <person name="Gargeya S."/>
            <person name="Fitzgerald M."/>
            <person name="Abouelleil A."/>
            <person name="Alvarado L."/>
            <person name="Chapman S.B."/>
            <person name="Gainer-Dewar J."/>
            <person name="Goldberg J."/>
            <person name="Griggs A."/>
            <person name="Gujja S."/>
            <person name="Hansen M."/>
            <person name="Howarth C."/>
            <person name="Imamovic A."/>
            <person name="Ireland A."/>
            <person name="Larimer J."/>
            <person name="McCowan C."/>
            <person name="Murphy C."/>
            <person name="Pearson M."/>
            <person name="Poon T.W."/>
            <person name="Priest M."/>
            <person name="Roberts A."/>
            <person name="Saif S."/>
            <person name="Shea T."/>
            <person name="Sykes S."/>
            <person name="Wortman J."/>
            <person name="Nusbaum C."/>
            <person name="Birren B."/>
        </authorList>
    </citation>
    <scope>NUCLEOTIDE SEQUENCE [LARGE SCALE GENOMIC DNA]</scope>
    <source>
        <strain evidence="1">NJM9701</strain>
    </source>
</reference>
<dbReference type="AlphaFoldDB" id="A0A024UAU7"/>
<evidence type="ECO:0008006" key="2">
    <source>
        <dbReference type="Google" id="ProtNLM"/>
    </source>
</evidence>
<protein>
    <recommendedName>
        <fullName evidence="2">DDE Tnp4 domain-containing protein</fullName>
    </recommendedName>
</protein>
<accession>A0A024UAU7</accession>
<dbReference type="RefSeq" id="XP_008867765.1">
    <property type="nucleotide sequence ID" value="XM_008869543.1"/>
</dbReference>
<organism evidence="1">
    <name type="scientific">Aphanomyces invadans</name>
    <dbReference type="NCBI Taxonomy" id="157072"/>
    <lineage>
        <taxon>Eukaryota</taxon>
        <taxon>Sar</taxon>
        <taxon>Stramenopiles</taxon>
        <taxon>Oomycota</taxon>
        <taxon>Saprolegniomycetes</taxon>
        <taxon>Saprolegniales</taxon>
        <taxon>Verrucalvaceae</taxon>
        <taxon>Aphanomyces</taxon>
    </lineage>
</organism>
<dbReference type="OrthoDB" id="117933at2759"/>
<name>A0A024UAU7_9STRA</name>
<evidence type="ECO:0000313" key="1">
    <source>
        <dbReference type="EMBL" id="ETW03536.1"/>
    </source>
</evidence>
<proteinExistence type="predicted"/>
<dbReference type="GeneID" id="20082014"/>
<dbReference type="EMBL" id="KI913959">
    <property type="protein sequence ID" value="ETW03536.1"/>
    <property type="molecule type" value="Genomic_DNA"/>
</dbReference>
<dbReference type="VEuPathDB" id="FungiDB:H310_04964"/>
<gene>
    <name evidence="1" type="ORF">H310_04964</name>
</gene>